<name>X1IHK0_9ZZZZ</name>
<organism evidence="1">
    <name type="scientific">marine sediment metagenome</name>
    <dbReference type="NCBI Taxonomy" id="412755"/>
    <lineage>
        <taxon>unclassified sequences</taxon>
        <taxon>metagenomes</taxon>
        <taxon>ecological metagenomes</taxon>
    </lineage>
</organism>
<proteinExistence type="predicted"/>
<dbReference type="AlphaFoldDB" id="X1IHK0"/>
<sequence>MSASLTQAETLDYLKAAYTAANTHILTADTYIAAAWDDYDLNDLD</sequence>
<feature type="non-terminal residue" evidence="1">
    <location>
        <position position="45"/>
    </location>
</feature>
<evidence type="ECO:0000313" key="1">
    <source>
        <dbReference type="EMBL" id="GAH68730.1"/>
    </source>
</evidence>
<accession>X1IHK0</accession>
<comment type="caution">
    <text evidence="1">The sequence shown here is derived from an EMBL/GenBank/DDBJ whole genome shotgun (WGS) entry which is preliminary data.</text>
</comment>
<protein>
    <submittedName>
        <fullName evidence="1">Uncharacterized protein</fullName>
    </submittedName>
</protein>
<reference evidence="1" key="1">
    <citation type="journal article" date="2014" name="Front. Microbiol.">
        <title>High frequency of phylogenetically diverse reductive dehalogenase-homologous genes in deep subseafloor sedimentary metagenomes.</title>
        <authorList>
            <person name="Kawai M."/>
            <person name="Futagami T."/>
            <person name="Toyoda A."/>
            <person name="Takaki Y."/>
            <person name="Nishi S."/>
            <person name="Hori S."/>
            <person name="Arai W."/>
            <person name="Tsubouchi T."/>
            <person name="Morono Y."/>
            <person name="Uchiyama I."/>
            <person name="Ito T."/>
            <person name="Fujiyama A."/>
            <person name="Inagaki F."/>
            <person name="Takami H."/>
        </authorList>
    </citation>
    <scope>NUCLEOTIDE SEQUENCE</scope>
    <source>
        <strain evidence="1">Expedition CK06-06</strain>
    </source>
</reference>
<dbReference type="EMBL" id="BARU01025631">
    <property type="protein sequence ID" value="GAH68730.1"/>
    <property type="molecule type" value="Genomic_DNA"/>
</dbReference>
<gene>
    <name evidence="1" type="ORF">S03H2_41276</name>
</gene>